<accession>A0A1M7ISG8</accession>
<dbReference type="Proteomes" id="UP000184028">
    <property type="component" value="Unassembled WGS sequence"/>
</dbReference>
<organism evidence="2 3">
    <name type="scientific">Flavobacterium chilense</name>
    <dbReference type="NCBI Taxonomy" id="946677"/>
    <lineage>
        <taxon>Bacteria</taxon>
        <taxon>Pseudomonadati</taxon>
        <taxon>Bacteroidota</taxon>
        <taxon>Flavobacteriia</taxon>
        <taxon>Flavobacteriales</taxon>
        <taxon>Flavobacteriaceae</taxon>
        <taxon>Flavobacterium</taxon>
    </lineage>
</organism>
<proteinExistence type="predicted"/>
<keyword evidence="3" id="KW-1185">Reference proteome</keyword>
<keyword evidence="1" id="KW-0732">Signal</keyword>
<dbReference type="RefSeq" id="WP_017496768.1">
    <property type="nucleotide sequence ID" value="NZ_FRBT01000006.1"/>
</dbReference>
<dbReference type="EMBL" id="FRBT01000006">
    <property type="protein sequence ID" value="SHM43563.1"/>
    <property type="molecule type" value="Genomic_DNA"/>
</dbReference>
<name>A0A1M7ISG8_9FLAO</name>
<feature type="chain" id="PRO_5009927012" description="NVEALA protein" evidence="1">
    <location>
        <begin position="28"/>
        <end position="93"/>
    </location>
</feature>
<dbReference type="InterPro" id="IPR045391">
    <property type="entry name" value="DUF6520"/>
</dbReference>
<dbReference type="AlphaFoldDB" id="A0A1M7ISG8"/>
<dbReference type="Pfam" id="PF20130">
    <property type="entry name" value="DUF6520"/>
    <property type="match status" value="1"/>
</dbReference>
<evidence type="ECO:0000256" key="1">
    <source>
        <dbReference type="SAM" id="SignalP"/>
    </source>
</evidence>
<gene>
    <name evidence="2" type="ORF">SAMN05444484_10627</name>
</gene>
<evidence type="ECO:0000313" key="2">
    <source>
        <dbReference type="EMBL" id="SHM43563.1"/>
    </source>
</evidence>
<dbReference type="OrthoDB" id="1453093at2"/>
<sequence length="93" mass="9887">MKTNFAKQVLPVAVFALAIAGAYTTHAMNVRSKAAAPIRGYIKLNAEATSCEEHDMCSTTNNGTICRVGLLPTGAQLFGKNSANECKVPVYKP</sequence>
<feature type="signal peptide" evidence="1">
    <location>
        <begin position="1"/>
        <end position="27"/>
    </location>
</feature>
<evidence type="ECO:0008006" key="4">
    <source>
        <dbReference type="Google" id="ProtNLM"/>
    </source>
</evidence>
<protein>
    <recommendedName>
        <fullName evidence="4">NVEALA protein</fullName>
    </recommendedName>
</protein>
<evidence type="ECO:0000313" key="3">
    <source>
        <dbReference type="Proteomes" id="UP000184028"/>
    </source>
</evidence>
<reference evidence="3" key="1">
    <citation type="submission" date="2016-11" db="EMBL/GenBank/DDBJ databases">
        <authorList>
            <person name="Varghese N."/>
            <person name="Submissions S."/>
        </authorList>
    </citation>
    <scope>NUCLEOTIDE SEQUENCE [LARGE SCALE GENOMIC DNA]</scope>
    <source>
        <strain evidence="3">DSM 24724</strain>
    </source>
</reference>